<gene>
    <name evidence="3" type="ordered locus">Glov_3037</name>
</gene>
<dbReference type="EMBL" id="CP001089">
    <property type="protein sequence ID" value="ACD96743.1"/>
    <property type="molecule type" value="Genomic_DNA"/>
</dbReference>
<dbReference type="SUPFAM" id="SSF143422">
    <property type="entry name" value="Transposase IS200-like"/>
    <property type="match status" value="1"/>
</dbReference>
<dbReference type="Gene3D" id="1.10.1750.10">
    <property type="match status" value="1"/>
</dbReference>
<dbReference type="eggNOG" id="COG0593">
    <property type="taxonomic scope" value="Bacteria"/>
</dbReference>
<dbReference type="RefSeq" id="WP_012471068.1">
    <property type="nucleotide sequence ID" value="NC_010814.1"/>
</dbReference>
<evidence type="ECO:0000313" key="4">
    <source>
        <dbReference type="Proteomes" id="UP000002420"/>
    </source>
</evidence>
<protein>
    <recommendedName>
        <fullName evidence="5">Transposase IS200-like domain-containing protein</fullName>
    </recommendedName>
</protein>
<dbReference type="GO" id="GO:0043565">
    <property type="term" value="F:sequence-specific DNA binding"/>
    <property type="evidence" value="ECO:0007669"/>
    <property type="project" value="InterPro"/>
</dbReference>
<dbReference type="SUPFAM" id="SSF48295">
    <property type="entry name" value="TrpR-like"/>
    <property type="match status" value="1"/>
</dbReference>
<evidence type="ECO:0008006" key="5">
    <source>
        <dbReference type="Google" id="ProtNLM"/>
    </source>
</evidence>
<dbReference type="GO" id="GO:0004803">
    <property type="term" value="F:transposase activity"/>
    <property type="evidence" value="ECO:0007669"/>
    <property type="project" value="InterPro"/>
</dbReference>
<dbReference type="Pfam" id="PF01797">
    <property type="entry name" value="Y1_Tnp"/>
    <property type="match status" value="1"/>
</dbReference>
<reference evidence="3 4" key="1">
    <citation type="submission" date="2008-05" db="EMBL/GenBank/DDBJ databases">
        <title>Complete sequence of chromosome of Geobacter lovleyi SZ.</title>
        <authorList>
            <consortium name="US DOE Joint Genome Institute"/>
            <person name="Lucas S."/>
            <person name="Copeland A."/>
            <person name="Lapidus A."/>
            <person name="Glavina del Rio T."/>
            <person name="Dalin E."/>
            <person name="Tice H."/>
            <person name="Bruce D."/>
            <person name="Goodwin L."/>
            <person name="Pitluck S."/>
            <person name="Chertkov O."/>
            <person name="Meincke L."/>
            <person name="Brettin T."/>
            <person name="Detter J.C."/>
            <person name="Han C."/>
            <person name="Tapia R."/>
            <person name="Kuske C.R."/>
            <person name="Schmutz J."/>
            <person name="Larimer F."/>
            <person name="Land M."/>
            <person name="Hauser L."/>
            <person name="Kyrpides N."/>
            <person name="Mikhailova N."/>
            <person name="Sung Y."/>
            <person name="Fletcher K.E."/>
            <person name="Ritalahti K.M."/>
            <person name="Loeffler F.E."/>
            <person name="Richardson P."/>
        </authorList>
    </citation>
    <scope>NUCLEOTIDE SEQUENCE [LARGE SCALE GENOMIC DNA]</scope>
    <source>
        <strain evidence="4">ATCC BAA-1151 / DSM 17278 / SZ</strain>
    </source>
</reference>
<dbReference type="OrthoDB" id="9800147at2"/>
<sequence>MARKPRIHYPGAVYHVILRGNAGQTVFFNDRDRSRFYLFLQRAIDTFGCRIHAFCLMTNHIHLIVQTGTTPLSRIMQQLSQRYTAWINYSQSRTGHLFQGRYKALLIDANSYLLELVRYLHLNPVRAGMVKQPADYLWSSHRAYAGQEEIPWLTTEWLLACLGGGEDVRIRYQQFVLDGIGELRRSEFHSGSHEGRILGDGTFVEEALSKGDEPVVHAIALKDVIASVCQVYGVSDDQLRAPGKHRPASEARALAALLVLETPALSLTALGGYLGRDITVLGRSARRLAAVEDAGTGRKVSVARELLLKITERQA</sequence>
<name>B3E930_TRIL1</name>
<dbReference type="PANTHER" id="PTHR34322:SF2">
    <property type="entry name" value="TRANSPOSASE IS200-LIKE DOMAIN-CONTAINING PROTEIN"/>
    <property type="match status" value="1"/>
</dbReference>
<dbReference type="GO" id="GO:0006313">
    <property type="term" value="P:DNA transposition"/>
    <property type="evidence" value="ECO:0007669"/>
    <property type="project" value="InterPro"/>
</dbReference>
<evidence type="ECO:0000259" key="1">
    <source>
        <dbReference type="SMART" id="SM00760"/>
    </source>
</evidence>
<dbReference type="KEGG" id="glo:Glov_3037"/>
<feature type="domain" description="Chromosomal replication initiator DnaA C-terminal" evidence="1">
    <location>
        <begin position="220"/>
        <end position="288"/>
    </location>
</feature>
<dbReference type="InterPro" id="IPR010921">
    <property type="entry name" value="Trp_repressor/repl_initiator"/>
</dbReference>
<dbReference type="SMART" id="SM01321">
    <property type="entry name" value="Y1_Tnp"/>
    <property type="match status" value="1"/>
</dbReference>
<dbReference type="GO" id="GO:0006270">
    <property type="term" value="P:DNA replication initiation"/>
    <property type="evidence" value="ECO:0007669"/>
    <property type="project" value="InterPro"/>
</dbReference>
<evidence type="ECO:0000313" key="3">
    <source>
        <dbReference type="EMBL" id="ACD96743.1"/>
    </source>
</evidence>
<dbReference type="GO" id="GO:0006275">
    <property type="term" value="P:regulation of DNA replication"/>
    <property type="evidence" value="ECO:0007669"/>
    <property type="project" value="InterPro"/>
</dbReference>
<dbReference type="InterPro" id="IPR002686">
    <property type="entry name" value="Transposase_17"/>
</dbReference>
<keyword evidence="4" id="KW-1185">Reference proteome</keyword>
<evidence type="ECO:0000259" key="2">
    <source>
        <dbReference type="SMART" id="SM01321"/>
    </source>
</evidence>
<dbReference type="eggNOG" id="COG1943">
    <property type="taxonomic scope" value="Bacteria"/>
</dbReference>
<dbReference type="InterPro" id="IPR036515">
    <property type="entry name" value="Transposase_17_sf"/>
</dbReference>
<dbReference type="HOGENOM" id="CLU_068226_0_1_7"/>
<accession>B3E930</accession>
<dbReference type="SMART" id="SM00760">
    <property type="entry name" value="Bac_DnaA_C"/>
    <property type="match status" value="1"/>
</dbReference>
<dbReference type="STRING" id="398767.Glov_3037"/>
<dbReference type="GO" id="GO:0005524">
    <property type="term" value="F:ATP binding"/>
    <property type="evidence" value="ECO:0007669"/>
    <property type="project" value="InterPro"/>
</dbReference>
<dbReference type="AlphaFoldDB" id="B3E930"/>
<organism evidence="3 4">
    <name type="scientific">Trichlorobacter lovleyi (strain ATCC BAA-1151 / DSM 17278 / SZ)</name>
    <name type="common">Geobacter lovleyi</name>
    <dbReference type="NCBI Taxonomy" id="398767"/>
    <lineage>
        <taxon>Bacteria</taxon>
        <taxon>Pseudomonadati</taxon>
        <taxon>Thermodesulfobacteriota</taxon>
        <taxon>Desulfuromonadia</taxon>
        <taxon>Geobacterales</taxon>
        <taxon>Geobacteraceae</taxon>
        <taxon>Trichlorobacter</taxon>
    </lineage>
</organism>
<proteinExistence type="predicted"/>
<dbReference type="Proteomes" id="UP000002420">
    <property type="component" value="Chromosome"/>
</dbReference>
<dbReference type="InterPro" id="IPR013159">
    <property type="entry name" value="DnaA_C"/>
</dbReference>
<dbReference type="Gene3D" id="3.30.70.1290">
    <property type="entry name" value="Transposase IS200-like"/>
    <property type="match status" value="1"/>
</dbReference>
<dbReference type="PANTHER" id="PTHR34322">
    <property type="entry name" value="TRANSPOSASE, Y1_TNP DOMAIN-CONTAINING"/>
    <property type="match status" value="1"/>
</dbReference>
<feature type="domain" description="Transposase IS200-like" evidence="2">
    <location>
        <begin position="9"/>
        <end position="123"/>
    </location>
</feature>